<dbReference type="CDD" id="cd01992">
    <property type="entry name" value="TilS_N"/>
    <property type="match status" value="1"/>
</dbReference>
<dbReference type="NCBIfam" id="TIGR02432">
    <property type="entry name" value="lysidine_TilS_N"/>
    <property type="match status" value="1"/>
</dbReference>
<organism evidence="9 10">
    <name type="scientific">Terriglobus aquaticus</name>
    <dbReference type="NCBI Taxonomy" id="940139"/>
    <lineage>
        <taxon>Bacteria</taxon>
        <taxon>Pseudomonadati</taxon>
        <taxon>Acidobacteriota</taxon>
        <taxon>Terriglobia</taxon>
        <taxon>Terriglobales</taxon>
        <taxon>Acidobacteriaceae</taxon>
        <taxon>Terriglobus</taxon>
    </lineage>
</organism>
<dbReference type="EC" id="6.3.4.19" evidence="6"/>
<name>A0ABW9KM13_9BACT</name>
<evidence type="ECO:0000256" key="2">
    <source>
        <dbReference type="ARBA" id="ARBA00022694"/>
    </source>
</evidence>
<dbReference type="Pfam" id="PF01171">
    <property type="entry name" value="ATP_bind_3"/>
    <property type="match status" value="1"/>
</dbReference>
<sequence length="361" mass="38543">MPKPISLQLNPALLPMGSRVCVAASGGADSTALLLALHEAATALGIGLSAAHLHHGIRGSEADADRDFVRALCLRLNLPLHEAEADVPATAAVAGEGLEEAARNARLGFFARLLGNGAADRVATAHTADDQAETVLMKLLRGAWIEGLGGIAPALPVDTDGRPCREGGVGQIVRPLLGATREQVIAFLKSRGQVWREDATNADPAFTRNRIRAELMPLLRTFNPGVVATLGATAELAREEDRRWQPEIVRVYQELAVAGRPVRGGGRAVSTAPDEQTVAFDLARLKVLDLPARRRLLRFAAERMGVPLNSAETARVLQLAGLAPPDSLPDPTVPSRPNSRLQLRDGLRAERSVRELRLSRG</sequence>
<dbReference type="GO" id="GO:0032267">
    <property type="term" value="F:tRNA(Ile)-lysidine synthase activity"/>
    <property type="evidence" value="ECO:0007669"/>
    <property type="project" value="UniProtKB-EC"/>
</dbReference>
<evidence type="ECO:0000256" key="7">
    <source>
        <dbReference type="SAM" id="MobiDB-lite"/>
    </source>
</evidence>
<dbReference type="PANTHER" id="PTHR43033">
    <property type="entry name" value="TRNA(ILE)-LYSIDINE SYNTHASE-RELATED"/>
    <property type="match status" value="1"/>
</dbReference>
<dbReference type="InterPro" id="IPR014729">
    <property type="entry name" value="Rossmann-like_a/b/a_fold"/>
</dbReference>
<accession>A0ABW9KM13</accession>
<evidence type="ECO:0000256" key="3">
    <source>
        <dbReference type="ARBA" id="ARBA00022741"/>
    </source>
</evidence>
<keyword evidence="2 6" id="KW-0819">tRNA processing</keyword>
<evidence type="ECO:0000256" key="1">
    <source>
        <dbReference type="ARBA" id="ARBA00022598"/>
    </source>
</evidence>
<comment type="catalytic activity">
    <reaction evidence="5 6">
        <text>cytidine(34) in tRNA(Ile2) + L-lysine + ATP = lysidine(34) in tRNA(Ile2) + AMP + diphosphate + H(+)</text>
        <dbReference type="Rhea" id="RHEA:43744"/>
        <dbReference type="Rhea" id="RHEA-COMP:10625"/>
        <dbReference type="Rhea" id="RHEA-COMP:10670"/>
        <dbReference type="ChEBI" id="CHEBI:15378"/>
        <dbReference type="ChEBI" id="CHEBI:30616"/>
        <dbReference type="ChEBI" id="CHEBI:32551"/>
        <dbReference type="ChEBI" id="CHEBI:33019"/>
        <dbReference type="ChEBI" id="CHEBI:82748"/>
        <dbReference type="ChEBI" id="CHEBI:83665"/>
        <dbReference type="ChEBI" id="CHEBI:456215"/>
        <dbReference type="EC" id="6.3.4.19"/>
    </reaction>
</comment>
<gene>
    <name evidence="6 9" type="primary">tilS</name>
    <name evidence="9" type="ORF">ACK2TP_13685</name>
</gene>
<dbReference type="RefSeq" id="WP_263414997.1">
    <property type="nucleotide sequence ID" value="NZ_BAABBH010000001.1"/>
</dbReference>
<keyword evidence="1 6" id="KW-0436">Ligase</keyword>
<keyword evidence="6" id="KW-0963">Cytoplasm</keyword>
<keyword evidence="10" id="KW-1185">Reference proteome</keyword>
<dbReference type="Proteomes" id="UP001634747">
    <property type="component" value="Unassembled WGS sequence"/>
</dbReference>
<dbReference type="InterPro" id="IPR011063">
    <property type="entry name" value="TilS/TtcA_N"/>
</dbReference>
<dbReference type="SUPFAM" id="SSF82829">
    <property type="entry name" value="MesJ substrate recognition domain-like"/>
    <property type="match status" value="1"/>
</dbReference>
<comment type="function">
    <text evidence="6">Ligates lysine onto the cytidine present at position 34 of the AUA codon-specific tRNA(Ile) that contains the anticodon CAU, in an ATP-dependent manner. Cytidine is converted to lysidine, thus changing the amino acid specificity of the tRNA from methionine to isoleucine.</text>
</comment>
<dbReference type="InterPro" id="IPR012094">
    <property type="entry name" value="tRNA_Ile_lys_synt"/>
</dbReference>
<dbReference type="PANTHER" id="PTHR43033:SF1">
    <property type="entry name" value="TRNA(ILE)-LYSIDINE SYNTHASE-RELATED"/>
    <property type="match status" value="1"/>
</dbReference>
<feature type="binding site" evidence="6">
    <location>
        <begin position="25"/>
        <end position="30"/>
    </location>
    <ligand>
        <name>ATP</name>
        <dbReference type="ChEBI" id="CHEBI:30616"/>
    </ligand>
</feature>
<keyword evidence="3 6" id="KW-0547">Nucleotide-binding</keyword>
<evidence type="ECO:0000256" key="5">
    <source>
        <dbReference type="ARBA" id="ARBA00048539"/>
    </source>
</evidence>
<protein>
    <recommendedName>
        <fullName evidence="6">tRNA(Ile)-lysidine synthase</fullName>
        <ecNumber evidence="6">6.3.4.19</ecNumber>
    </recommendedName>
    <alternativeName>
        <fullName evidence="6">tRNA(Ile)-2-lysyl-cytidine synthase</fullName>
    </alternativeName>
    <alternativeName>
        <fullName evidence="6">tRNA(Ile)-lysidine synthetase</fullName>
    </alternativeName>
</protein>
<comment type="caution">
    <text evidence="9">The sequence shown here is derived from an EMBL/GenBank/DDBJ whole genome shotgun (WGS) entry which is preliminary data.</text>
</comment>
<feature type="region of interest" description="Disordered" evidence="7">
    <location>
        <begin position="323"/>
        <end position="346"/>
    </location>
</feature>
<reference evidence="9 10" key="1">
    <citation type="submission" date="2024-12" db="EMBL/GenBank/DDBJ databases">
        <authorList>
            <person name="Lee Y."/>
        </authorList>
    </citation>
    <scope>NUCLEOTIDE SEQUENCE [LARGE SCALE GENOMIC DNA]</scope>
    <source>
        <strain evidence="9 10">03SUJ4</strain>
    </source>
</reference>
<comment type="domain">
    <text evidence="6">The N-terminal region contains the highly conserved SGGXDS motif, predicted to be a P-loop motif involved in ATP binding.</text>
</comment>
<evidence type="ECO:0000256" key="4">
    <source>
        <dbReference type="ARBA" id="ARBA00022840"/>
    </source>
</evidence>
<comment type="subcellular location">
    <subcellularLocation>
        <location evidence="6">Cytoplasm</location>
    </subcellularLocation>
</comment>
<dbReference type="Gene3D" id="3.40.50.620">
    <property type="entry name" value="HUPs"/>
    <property type="match status" value="1"/>
</dbReference>
<evidence type="ECO:0000313" key="9">
    <source>
        <dbReference type="EMBL" id="MFN2976816.1"/>
    </source>
</evidence>
<evidence type="ECO:0000259" key="8">
    <source>
        <dbReference type="Pfam" id="PF01171"/>
    </source>
</evidence>
<dbReference type="SUPFAM" id="SSF52402">
    <property type="entry name" value="Adenine nucleotide alpha hydrolases-like"/>
    <property type="match status" value="1"/>
</dbReference>
<keyword evidence="4 6" id="KW-0067">ATP-binding</keyword>
<dbReference type="EMBL" id="JBJYXY010000001">
    <property type="protein sequence ID" value="MFN2976816.1"/>
    <property type="molecule type" value="Genomic_DNA"/>
</dbReference>
<dbReference type="InterPro" id="IPR012795">
    <property type="entry name" value="tRNA_Ile_lys_synt_N"/>
</dbReference>
<evidence type="ECO:0000313" key="10">
    <source>
        <dbReference type="Proteomes" id="UP001634747"/>
    </source>
</evidence>
<evidence type="ECO:0000256" key="6">
    <source>
        <dbReference type="HAMAP-Rule" id="MF_01161"/>
    </source>
</evidence>
<comment type="similarity">
    <text evidence="6">Belongs to the tRNA(Ile)-lysidine synthase family.</text>
</comment>
<dbReference type="HAMAP" id="MF_01161">
    <property type="entry name" value="tRNA_Ile_lys_synt"/>
    <property type="match status" value="1"/>
</dbReference>
<proteinExistence type="inferred from homology"/>
<feature type="domain" description="tRNA(Ile)-lysidine/2-thiocytidine synthase N-terminal" evidence="8">
    <location>
        <begin position="20"/>
        <end position="213"/>
    </location>
</feature>